<dbReference type="Pfam" id="PF03692">
    <property type="entry name" value="CxxCxxCC"/>
    <property type="match status" value="1"/>
</dbReference>
<keyword evidence="1" id="KW-0966">Cell projection</keyword>
<name>A0A517PVF5_9PLAN</name>
<evidence type="ECO:0000313" key="1">
    <source>
        <dbReference type="EMBL" id="QDT23357.1"/>
    </source>
</evidence>
<dbReference type="GO" id="GO:0032259">
    <property type="term" value="P:methylation"/>
    <property type="evidence" value="ECO:0007669"/>
    <property type="project" value="UniProtKB-KW"/>
</dbReference>
<dbReference type="GO" id="GO:0008168">
    <property type="term" value="F:methyltransferase activity"/>
    <property type="evidence" value="ECO:0007669"/>
    <property type="project" value="UniProtKB-KW"/>
</dbReference>
<dbReference type="InterPro" id="IPR005358">
    <property type="entry name" value="Puta_zinc/iron-chelating_dom"/>
</dbReference>
<dbReference type="AlphaFoldDB" id="A0A517PVF5"/>
<dbReference type="Proteomes" id="UP000320421">
    <property type="component" value="Chromosome"/>
</dbReference>
<dbReference type="PANTHER" id="PTHR35866">
    <property type="entry name" value="PUTATIVE-RELATED"/>
    <property type="match status" value="1"/>
</dbReference>
<proteinExistence type="predicted"/>
<sequence length="424" mass="47765">MPAPSLKLPTIQNWNCHNCGGCCKQHQIEITLEEKERIDKQRWDEDDSIPGGKPVIVKLGISPTSQRYRLAHQEDGSCIFLDERGLCRIHAKFGEPAKPLACQVYPYAFHPAGNDIAVSLRFSCPSVVANLGERIDRQEPAIRKIVNQVLPKRHKAPPAPKLTAREAVGWPDTLKAVTALSRFFADPEVPVQTSLLRALGWVELIEHARFEVVQGERFTEFLELISQAVDQELPADLEIPRTPPSRLGGIQFRLLAAQYARKDTHAETAKGLGRRLSLLMSALKFTRGSGTIPQLQERFQRVPFSALEEPFGSLPAESQKLFSRYFRVKIQGLHFLGAAYYDIPFVEGFYHLALMFPSILWIARWIAAGEGRTELVAEDINEAMTIADHHHGYSPVFGMPHFRSRVKTLSRTGDIKKLISWYGQ</sequence>
<dbReference type="PANTHER" id="PTHR35866:SF2">
    <property type="entry name" value="YKGJ FAMILY CYSTEINE CLUSTER PROTEIN"/>
    <property type="match status" value="1"/>
</dbReference>
<dbReference type="OrthoDB" id="9810361at2"/>
<protein>
    <submittedName>
        <fullName evidence="1">Flagellin N-methylase</fullName>
    </submittedName>
</protein>
<accession>A0A517PVF5</accession>
<reference evidence="1 2" key="1">
    <citation type="submission" date="2019-02" db="EMBL/GenBank/DDBJ databases">
        <title>Deep-cultivation of Planctomycetes and their phenomic and genomic characterization uncovers novel biology.</title>
        <authorList>
            <person name="Wiegand S."/>
            <person name="Jogler M."/>
            <person name="Boedeker C."/>
            <person name="Pinto D."/>
            <person name="Vollmers J."/>
            <person name="Rivas-Marin E."/>
            <person name="Kohn T."/>
            <person name="Peeters S.H."/>
            <person name="Heuer A."/>
            <person name="Rast P."/>
            <person name="Oberbeckmann S."/>
            <person name="Bunk B."/>
            <person name="Jeske O."/>
            <person name="Meyerdierks A."/>
            <person name="Storesund J.E."/>
            <person name="Kallscheuer N."/>
            <person name="Luecker S."/>
            <person name="Lage O.M."/>
            <person name="Pohl T."/>
            <person name="Merkel B.J."/>
            <person name="Hornburger P."/>
            <person name="Mueller R.-W."/>
            <person name="Bruemmer F."/>
            <person name="Labrenz M."/>
            <person name="Spormann A.M."/>
            <person name="Op den Camp H."/>
            <person name="Overmann J."/>
            <person name="Amann R."/>
            <person name="Jetten M.S.M."/>
            <person name="Mascher T."/>
            <person name="Medema M.H."/>
            <person name="Devos D.P."/>
            <person name="Kaster A.-K."/>
            <person name="Ovreas L."/>
            <person name="Rohde M."/>
            <person name="Galperin M.Y."/>
            <person name="Jogler C."/>
        </authorList>
    </citation>
    <scope>NUCLEOTIDE SEQUENCE [LARGE SCALE GENOMIC DNA]</scope>
    <source>
        <strain evidence="1 2">HG66A1</strain>
    </source>
</reference>
<keyword evidence="1" id="KW-0808">Transferase</keyword>
<dbReference type="RefSeq" id="WP_145190646.1">
    <property type="nucleotide sequence ID" value="NZ_CP036266.1"/>
</dbReference>
<keyword evidence="1" id="KW-0282">Flagellum</keyword>
<organism evidence="1 2">
    <name type="scientific">Gimesia chilikensis</name>
    <dbReference type="NCBI Taxonomy" id="2605989"/>
    <lineage>
        <taxon>Bacteria</taxon>
        <taxon>Pseudomonadati</taxon>
        <taxon>Planctomycetota</taxon>
        <taxon>Planctomycetia</taxon>
        <taxon>Planctomycetales</taxon>
        <taxon>Planctomycetaceae</taxon>
        <taxon>Gimesia</taxon>
    </lineage>
</organism>
<evidence type="ECO:0000313" key="2">
    <source>
        <dbReference type="Proteomes" id="UP000320421"/>
    </source>
</evidence>
<dbReference type="EMBL" id="CP036266">
    <property type="protein sequence ID" value="QDT23357.1"/>
    <property type="molecule type" value="Genomic_DNA"/>
</dbReference>
<keyword evidence="1" id="KW-0489">Methyltransferase</keyword>
<gene>
    <name evidence="1" type="ORF">HG66A1_51740</name>
</gene>
<keyword evidence="1" id="KW-0969">Cilium</keyword>
<keyword evidence="2" id="KW-1185">Reference proteome</keyword>